<name>A0A1N6QEU7_9SPIO</name>
<dbReference type="GO" id="GO:0015833">
    <property type="term" value="P:peptide transport"/>
    <property type="evidence" value="ECO:0007669"/>
    <property type="project" value="TreeGrafter"/>
</dbReference>
<keyword evidence="2" id="KW-0813">Transport</keyword>
<dbReference type="PROSITE" id="PS51257">
    <property type="entry name" value="PROKAR_LIPOPROTEIN"/>
    <property type="match status" value="1"/>
</dbReference>
<feature type="chain" id="PRO_5012862379" evidence="4">
    <location>
        <begin position="38"/>
        <end position="519"/>
    </location>
</feature>
<gene>
    <name evidence="6" type="ORF">SAMN05920897_104142</name>
</gene>
<sequence>MITLNNRGSFRFLALALVALSASLVLFSCGASGQERADAENHLIVANFAETQTMDPRAVEDIASHWINNQIYDGLVQRTDDMGVKPALAESWTFLDKRTLEFQLRQGVLFHNGQEFTARDVQYTFETLLDPEAGFAGRSRLAMIDVEGIEIIDDYTIRIPTREPFAAILTYLAHSSALIVNKTAAEEEGRNFGTTPVGTGPFKLARWDRGTAVHLERFDQHWRGPARVEKLTFRGIPEGSSRTIELETGGVHVAQRIPETDLRRIRENSDTDLHEYASMRLNYILFNTQRPPFDDLRVRQAISYALDTDLLAEVAYGDSGIPARGYMNSSIWAFNPKVYRYDQDLEKARQLLEQAGYGDGFSVTMTIDDNAARRTLAEILGNQLRELGITMSIEIMEWGAYLQRTAAGEHQMAQLAWLASTGDPHHALYPNYHSGNIGAANRSHTDLPELDALLQAGVTEGDTQARLEIYREAQEIISRYAPIIPVSDDREAVGIRANLRGFTPSPSGYHLFHGVGFAE</sequence>
<evidence type="ECO:0000256" key="3">
    <source>
        <dbReference type="ARBA" id="ARBA00022729"/>
    </source>
</evidence>
<dbReference type="InterPro" id="IPR030678">
    <property type="entry name" value="Peptide/Ni-bd"/>
</dbReference>
<proteinExistence type="inferred from homology"/>
<dbReference type="PANTHER" id="PTHR30290">
    <property type="entry name" value="PERIPLASMIC BINDING COMPONENT OF ABC TRANSPORTER"/>
    <property type="match status" value="1"/>
</dbReference>
<keyword evidence="7" id="KW-1185">Reference proteome</keyword>
<dbReference type="PIRSF" id="PIRSF002741">
    <property type="entry name" value="MppA"/>
    <property type="match status" value="1"/>
</dbReference>
<organism evidence="6 7">
    <name type="scientific">Alkalispirochaeta americana</name>
    <dbReference type="NCBI Taxonomy" id="159291"/>
    <lineage>
        <taxon>Bacteria</taxon>
        <taxon>Pseudomonadati</taxon>
        <taxon>Spirochaetota</taxon>
        <taxon>Spirochaetia</taxon>
        <taxon>Spirochaetales</taxon>
        <taxon>Spirochaetaceae</taxon>
        <taxon>Alkalispirochaeta</taxon>
    </lineage>
</organism>
<dbReference type="Pfam" id="PF00496">
    <property type="entry name" value="SBP_bac_5"/>
    <property type="match status" value="1"/>
</dbReference>
<dbReference type="OrthoDB" id="304884at2"/>
<evidence type="ECO:0000259" key="5">
    <source>
        <dbReference type="Pfam" id="PF00496"/>
    </source>
</evidence>
<dbReference type="Gene3D" id="3.40.190.10">
    <property type="entry name" value="Periplasmic binding protein-like II"/>
    <property type="match status" value="1"/>
</dbReference>
<dbReference type="GO" id="GO:1904680">
    <property type="term" value="F:peptide transmembrane transporter activity"/>
    <property type="evidence" value="ECO:0007669"/>
    <property type="project" value="TreeGrafter"/>
</dbReference>
<dbReference type="Gene3D" id="3.10.105.10">
    <property type="entry name" value="Dipeptide-binding Protein, Domain 3"/>
    <property type="match status" value="1"/>
</dbReference>
<feature type="signal peptide" evidence="4">
    <location>
        <begin position="1"/>
        <end position="37"/>
    </location>
</feature>
<dbReference type="RefSeq" id="WP_076488101.1">
    <property type="nucleotide sequence ID" value="NZ_FTMS01000004.1"/>
</dbReference>
<evidence type="ECO:0000256" key="2">
    <source>
        <dbReference type="ARBA" id="ARBA00022448"/>
    </source>
</evidence>
<reference evidence="6 7" key="1">
    <citation type="submission" date="2017-01" db="EMBL/GenBank/DDBJ databases">
        <authorList>
            <person name="Mah S.A."/>
            <person name="Swanson W.J."/>
            <person name="Moy G.W."/>
            <person name="Vacquier V.D."/>
        </authorList>
    </citation>
    <scope>NUCLEOTIDE SEQUENCE [LARGE SCALE GENOMIC DNA]</scope>
    <source>
        <strain evidence="6 7">ASpG1</strain>
    </source>
</reference>
<dbReference type="InterPro" id="IPR000914">
    <property type="entry name" value="SBP_5_dom"/>
</dbReference>
<dbReference type="EMBL" id="FTMS01000004">
    <property type="protein sequence ID" value="SIQ15134.1"/>
    <property type="molecule type" value="Genomic_DNA"/>
</dbReference>
<dbReference type="Gene3D" id="3.90.76.10">
    <property type="entry name" value="Dipeptide-binding Protein, Domain 1"/>
    <property type="match status" value="1"/>
</dbReference>
<dbReference type="AlphaFoldDB" id="A0A1N6QEU7"/>
<dbReference type="SUPFAM" id="SSF53850">
    <property type="entry name" value="Periplasmic binding protein-like II"/>
    <property type="match status" value="1"/>
</dbReference>
<evidence type="ECO:0000313" key="6">
    <source>
        <dbReference type="EMBL" id="SIQ15134.1"/>
    </source>
</evidence>
<feature type="domain" description="Solute-binding protein family 5" evidence="5">
    <location>
        <begin position="84"/>
        <end position="438"/>
    </location>
</feature>
<evidence type="ECO:0000256" key="1">
    <source>
        <dbReference type="ARBA" id="ARBA00005695"/>
    </source>
</evidence>
<evidence type="ECO:0000256" key="4">
    <source>
        <dbReference type="SAM" id="SignalP"/>
    </source>
</evidence>
<comment type="similarity">
    <text evidence="1">Belongs to the bacterial solute-binding protein 5 family.</text>
</comment>
<dbReference type="STRING" id="159291.SAMN05920897_104142"/>
<dbReference type="GO" id="GO:0030288">
    <property type="term" value="C:outer membrane-bounded periplasmic space"/>
    <property type="evidence" value="ECO:0007669"/>
    <property type="project" value="UniProtKB-ARBA"/>
</dbReference>
<dbReference type="InterPro" id="IPR039424">
    <property type="entry name" value="SBP_5"/>
</dbReference>
<dbReference type="Proteomes" id="UP000186400">
    <property type="component" value="Unassembled WGS sequence"/>
</dbReference>
<accession>A0A1N6QEU7</accession>
<dbReference type="GO" id="GO:0043190">
    <property type="term" value="C:ATP-binding cassette (ABC) transporter complex"/>
    <property type="evidence" value="ECO:0007669"/>
    <property type="project" value="InterPro"/>
</dbReference>
<dbReference type="PANTHER" id="PTHR30290:SF9">
    <property type="entry name" value="OLIGOPEPTIDE-BINDING PROTEIN APPA"/>
    <property type="match status" value="1"/>
</dbReference>
<keyword evidence="3 4" id="KW-0732">Signal</keyword>
<protein>
    <submittedName>
        <fullName evidence="6">Peptide/nickel transport system substrate-binding protein</fullName>
    </submittedName>
</protein>
<evidence type="ECO:0000313" key="7">
    <source>
        <dbReference type="Proteomes" id="UP000186400"/>
    </source>
</evidence>